<evidence type="ECO:0000256" key="2">
    <source>
        <dbReference type="ARBA" id="ARBA00008834"/>
    </source>
</evidence>
<keyword evidence="7 12" id="KW-0378">Hydrolase</keyword>
<proteinExistence type="inferred from homology"/>
<evidence type="ECO:0000313" key="15">
    <source>
        <dbReference type="EnsemblPlants" id="KQK19926"/>
    </source>
</evidence>
<dbReference type="Gene3D" id="2.160.20.10">
    <property type="entry name" value="Single-stranded right-handed beta-helix, Pectin lyase-like"/>
    <property type="match status" value="1"/>
</dbReference>
<dbReference type="EMBL" id="CM000880">
    <property type="protein sequence ID" value="KQK19926.1"/>
    <property type="molecule type" value="Genomic_DNA"/>
</dbReference>
<dbReference type="InterPro" id="IPR012334">
    <property type="entry name" value="Pectin_lyas_fold"/>
</dbReference>
<keyword evidence="8 12" id="KW-0326">Glycosidase</keyword>
<evidence type="ECO:0000256" key="10">
    <source>
        <dbReference type="ARBA" id="ARBA00034074"/>
    </source>
</evidence>
<sequence length="471" mass="51346">MASRALVLLAAVIIAFLLLLSPAYAARPADRHSKPEAAHHRKFGQKTWTQFGQHRAAAGHRKLGQIETTELPSPEISTDQVQVDVVSHGAVGDGESDDTPAFMEAWASVCSSSTPATLIVPKEKTFLLKQTVFSGRCNSTVTFKLDGKLVAPATRSESDWGKGNNRRWIMFSKVDGLTVTGDGTIDGSGEIWWKKSCRVDKNLPCTGAPTALLLYKCNNLTVENIRLLNSQQMHMSVEDCKDVVLKRVRITAPGDSPNTDGIHIARTKDIQVIDCDIGTGDDCMSIETGTENLYASGVTCGPGHGISIGSLGDDNSEARVSNITIYKARLTGTTNGARIKSWQGGRGYARDITYEDMVMEDVKNPIILDQNYCTMADPLRPKPCEKQDSAVEFSGIRFKNIRGTSATKQAIKLDCSDAVPCHDILLQDVKLTFNGRPQRHRGRSAHRSTTTSLCNNVQLQTLDNVDPKIAC</sequence>
<keyword evidence="16" id="KW-1185">Reference proteome</keyword>
<reference evidence="14" key="2">
    <citation type="submission" date="2017-06" db="EMBL/GenBank/DDBJ databases">
        <title>WGS assembly of Brachypodium distachyon.</title>
        <authorList>
            <consortium name="The International Brachypodium Initiative"/>
            <person name="Lucas S."/>
            <person name="Harmon-Smith M."/>
            <person name="Lail K."/>
            <person name="Tice H."/>
            <person name="Grimwood J."/>
            <person name="Bruce D."/>
            <person name="Barry K."/>
            <person name="Shu S."/>
            <person name="Lindquist E."/>
            <person name="Wang M."/>
            <person name="Pitluck S."/>
            <person name="Vogel J.P."/>
            <person name="Garvin D.F."/>
            <person name="Mockler T.C."/>
            <person name="Schmutz J."/>
            <person name="Rokhsar D."/>
            <person name="Bevan M.W."/>
        </authorList>
    </citation>
    <scope>NUCLEOTIDE SEQUENCE</scope>
    <source>
        <strain evidence="14">Bd21</strain>
    </source>
</reference>
<dbReference type="GO" id="GO:0009830">
    <property type="term" value="P:cell wall modification involved in abscission"/>
    <property type="evidence" value="ECO:0007669"/>
    <property type="project" value="UniProtKB-ARBA"/>
</dbReference>
<evidence type="ECO:0000256" key="9">
    <source>
        <dbReference type="ARBA" id="ARBA00023316"/>
    </source>
</evidence>
<feature type="signal peptide" evidence="13">
    <location>
        <begin position="1"/>
        <end position="25"/>
    </location>
</feature>
<comment type="subcellular location">
    <subcellularLocation>
        <location evidence="1">Secreted</location>
        <location evidence="1">Cell wall</location>
    </subcellularLocation>
</comment>
<keyword evidence="9" id="KW-0961">Cell wall biogenesis/degradation</keyword>
<evidence type="ECO:0000256" key="7">
    <source>
        <dbReference type="ARBA" id="ARBA00022801"/>
    </source>
</evidence>
<evidence type="ECO:0000256" key="6">
    <source>
        <dbReference type="ARBA" id="ARBA00022729"/>
    </source>
</evidence>
<evidence type="ECO:0000256" key="1">
    <source>
        <dbReference type="ARBA" id="ARBA00004191"/>
    </source>
</evidence>
<keyword evidence="6 13" id="KW-0732">Signal</keyword>
<dbReference type="GeneID" id="100825169"/>
<evidence type="ECO:0000313" key="14">
    <source>
        <dbReference type="EMBL" id="KQK19926.1"/>
    </source>
</evidence>
<feature type="active site" evidence="11">
    <location>
        <position position="304"/>
    </location>
</feature>
<dbReference type="GO" id="GO:0004650">
    <property type="term" value="F:polygalacturonase activity"/>
    <property type="evidence" value="ECO:0007669"/>
    <property type="project" value="UniProtKB-EC"/>
</dbReference>
<name>I1H1Q8_BRADI</name>
<dbReference type="GO" id="GO:0045490">
    <property type="term" value="P:pectin catabolic process"/>
    <property type="evidence" value="ECO:0000318"/>
    <property type="project" value="GO_Central"/>
</dbReference>
<gene>
    <name evidence="15" type="primary">LOC100825169</name>
    <name evidence="14" type="ORF">BRADI_1g51310v3</name>
</gene>
<evidence type="ECO:0000256" key="3">
    <source>
        <dbReference type="ARBA" id="ARBA00012736"/>
    </source>
</evidence>
<dbReference type="RefSeq" id="XP_003561199.1">
    <property type="nucleotide sequence ID" value="XM_003561151.2"/>
</dbReference>
<dbReference type="HOGENOM" id="CLU_016031_2_3_1"/>
<dbReference type="STRING" id="15368.I1H1Q8"/>
<dbReference type="Gramene" id="KQK19926">
    <property type="protein sequence ID" value="KQK19926"/>
    <property type="gene ID" value="BRADI_1g51310v3"/>
</dbReference>
<reference evidence="14 15" key="1">
    <citation type="journal article" date="2010" name="Nature">
        <title>Genome sequencing and analysis of the model grass Brachypodium distachyon.</title>
        <authorList>
            <consortium name="International Brachypodium Initiative"/>
        </authorList>
    </citation>
    <scope>NUCLEOTIDE SEQUENCE [LARGE SCALE GENOMIC DNA]</scope>
    <source>
        <strain evidence="14">Bd21</strain>
        <strain evidence="15">cv. Bd21</strain>
    </source>
</reference>
<evidence type="ECO:0000256" key="13">
    <source>
        <dbReference type="SAM" id="SignalP"/>
    </source>
</evidence>
<dbReference type="KEGG" id="bdi:100825169"/>
<dbReference type="InterPro" id="IPR011050">
    <property type="entry name" value="Pectin_lyase_fold/virulence"/>
</dbReference>
<evidence type="ECO:0000256" key="4">
    <source>
        <dbReference type="ARBA" id="ARBA00022512"/>
    </source>
</evidence>
<dbReference type="GO" id="GO:0009901">
    <property type="term" value="P:anther dehiscence"/>
    <property type="evidence" value="ECO:0000318"/>
    <property type="project" value="GO_Central"/>
</dbReference>
<dbReference type="AlphaFoldDB" id="I1H1Q8"/>
<dbReference type="OMA" id="VPCHDIL"/>
<dbReference type="PANTHER" id="PTHR31375">
    <property type="match status" value="1"/>
</dbReference>
<comment type="similarity">
    <text evidence="2 12">Belongs to the glycosyl hydrolase 28 family.</text>
</comment>
<reference evidence="15" key="3">
    <citation type="submission" date="2018-08" db="UniProtKB">
        <authorList>
            <consortium name="EnsemblPlants"/>
        </authorList>
    </citation>
    <scope>IDENTIFICATION</scope>
    <source>
        <strain evidence="15">cv. Bd21</strain>
    </source>
</reference>
<accession>I1H1Q8</accession>
<dbReference type="FunFam" id="2.160.20.10:FF:000028">
    <property type="entry name" value="Polygalacturonase QRT2"/>
    <property type="match status" value="1"/>
</dbReference>
<dbReference type="SUPFAM" id="SSF51126">
    <property type="entry name" value="Pectin lyase-like"/>
    <property type="match status" value="1"/>
</dbReference>
<evidence type="ECO:0000256" key="8">
    <source>
        <dbReference type="ARBA" id="ARBA00023295"/>
    </source>
</evidence>
<evidence type="ECO:0000256" key="5">
    <source>
        <dbReference type="ARBA" id="ARBA00022525"/>
    </source>
</evidence>
<dbReference type="eggNOG" id="ENOG502QRJW">
    <property type="taxonomic scope" value="Eukaryota"/>
</dbReference>
<comment type="catalytic activity">
    <reaction evidence="10">
        <text>(1,4-alpha-D-galacturonosyl)n+m + H2O = (1,4-alpha-D-galacturonosyl)n + (1,4-alpha-D-galacturonosyl)m.</text>
        <dbReference type="EC" id="3.2.1.15"/>
    </reaction>
</comment>
<dbReference type="Proteomes" id="UP000008810">
    <property type="component" value="Chromosome 1"/>
</dbReference>
<feature type="chain" id="PRO_5014094225" description="endo-polygalacturonase" evidence="13">
    <location>
        <begin position="26"/>
        <end position="471"/>
    </location>
</feature>
<keyword evidence="4" id="KW-0134">Cell wall</keyword>
<dbReference type="InterPro" id="IPR000743">
    <property type="entry name" value="Glyco_hydro_28"/>
</dbReference>
<keyword evidence="5" id="KW-0964">Secreted</keyword>
<evidence type="ECO:0000256" key="11">
    <source>
        <dbReference type="PROSITE-ProRule" id="PRU10052"/>
    </source>
</evidence>
<dbReference type="SMART" id="SM00710">
    <property type="entry name" value="PbH1"/>
    <property type="match status" value="3"/>
</dbReference>
<evidence type="ECO:0000256" key="12">
    <source>
        <dbReference type="RuleBase" id="RU361169"/>
    </source>
</evidence>
<dbReference type="OrthoDB" id="634661at2759"/>
<protein>
    <recommendedName>
        <fullName evidence="3">endo-polygalacturonase</fullName>
        <ecNumber evidence="3">3.2.1.15</ecNumber>
    </recommendedName>
</protein>
<dbReference type="EC" id="3.2.1.15" evidence="3"/>
<dbReference type="InterPro" id="IPR006626">
    <property type="entry name" value="PbH1"/>
</dbReference>
<dbReference type="Pfam" id="PF00295">
    <property type="entry name" value="Glyco_hydro_28"/>
    <property type="match status" value="1"/>
</dbReference>
<dbReference type="EnsemblPlants" id="KQK19926">
    <property type="protein sequence ID" value="KQK19926"/>
    <property type="gene ID" value="BRADI_1g51310v3"/>
</dbReference>
<evidence type="ECO:0000313" key="16">
    <source>
        <dbReference type="Proteomes" id="UP000008810"/>
    </source>
</evidence>
<dbReference type="PROSITE" id="PS00502">
    <property type="entry name" value="POLYGALACTURONASE"/>
    <property type="match status" value="1"/>
</dbReference>
<dbReference type="GO" id="GO:0010047">
    <property type="term" value="P:fruit dehiscence"/>
    <property type="evidence" value="ECO:0000318"/>
    <property type="project" value="GO_Central"/>
</dbReference>
<organism evidence="14">
    <name type="scientific">Brachypodium distachyon</name>
    <name type="common">Purple false brome</name>
    <name type="synonym">Trachynia distachya</name>
    <dbReference type="NCBI Taxonomy" id="15368"/>
    <lineage>
        <taxon>Eukaryota</taxon>
        <taxon>Viridiplantae</taxon>
        <taxon>Streptophyta</taxon>
        <taxon>Embryophyta</taxon>
        <taxon>Tracheophyta</taxon>
        <taxon>Spermatophyta</taxon>
        <taxon>Magnoliopsida</taxon>
        <taxon>Liliopsida</taxon>
        <taxon>Poales</taxon>
        <taxon>Poaceae</taxon>
        <taxon>BOP clade</taxon>
        <taxon>Pooideae</taxon>
        <taxon>Stipodae</taxon>
        <taxon>Brachypodieae</taxon>
        <taxon>Brachypodium</taxon>
    </lineage>
</organism>